<proteinExistence type="predicted"/>
<sequence>MQSYMSELVYFILVDLRKRAFIFGGCSLFFPSCRSEFCGGLFVLDINLLRVGDVDGLGVVGDGFVRCVMVFSIVGGGYGFSLFPLFLYLGDEASSVIVFGFCS</sequence>
<dbReference type="Proteomes" id="UP001177021">
    <property type="component" value="Unassembled WGS sequence"/>
</dbReference>
<comment type="caution">
    <text evidence="1">The sequence shown here is derived from an EMBL/GenBank/DDBJ whole genome shotgun (WGS) entry which is preliminary data.</text>
</comment>
<evidence type="ECO:0000313" key="2">
    <source>
        <dbReference type="Proteomes" id="UP001177021"/>
    </source>
</evidence>
<keyword evidence="2" id="KW-1185">Reference proteome</keyword>
<accession>A0ACB0KBF8</accession>
<reference evidence="1" key="1">
    <citation type="submission" date="2023-10" db="EMBL/GenBank/DDBJ databases">
        <authorList>
            <person name="Rodriguez Cubillos JULIANA M."/>
            <person name="De Vega J."/>
        </authorList>
    </citation>
    <scope>NUCLEOTIDE SEQUENCE</scope>
</reference>
<dbReference type="EMBL" id="CASHSV030000206">
    <property type="protein sequence ID" value="CAJ2654536.1"/>
    <property type="molecule type" value="Genomic_DNA"/>
</dbReference>
<organism evidence="1 2">
    <name type="scientific">Trifolium pratense</name>
    <name type="common">Red clover</name>
    <dbReference type="NCBI Taxonomy" id="57577"/>
    <lineage>
        <taxon>Eukaryota</taxon>
        <taxon>Viridiplantae</taxon>
        <taxon>Streptophyta</taxon>
        <taxon>Embryophyta</taxon>
        <taxon>Tracheophyta</taxon>
        <taxon>Spermatophyta</taxon>
        <taxon>Magnoliopsida</taxon>
        <taxon>eudicotyledons</taxon>
        <taxon>Gunneridae</taxon>
        <taxon>Pentapetalae</taxon>
        <taxon>rosids</taxon>
        <taxon>fabids</taxon>
        <taxon>Fabales</taxon>
        <taxon>Fabaceae</taxon>
        <taxon>Papilionoideae</taxon>
        <taxon>50 kb inversion clade</taxon>
        <taxon>NPAAA clade</taxon>
        <taxon>Hologalegina</taxon>
        <taxon>IRL clade</taxon>
        <taxon>Trifolieae</taxon>
        <taxon>Trifolium</taxon>
    </lineage>
</organism>
<protein>
    <submittedName>
        <fullName evidence="1">Uncharacterized protein</fullName>
    </submittedName>
</protein>
<evidence type="ECO:0000313" key="1">
    <source>
        <dbReference type="EMBL" id="CAJ2654536.1"/>
    </source>
</evidence>
<name>A0ACB0KBF8_TRIPR</name>
<gene>
    <name evidence="1" type="ORF">MILVUS5_LOCUS21658</name>
</gene>